<evidence type="ECO:0000256" key="4">
    <source>
        <dbReference type="ARBA" id="ARBA00022692"/>
    </source>
</evidence>
<dbReference type="FunFam" id="2.10.50.30:FF:000002">
    <property type="entry name" value="Vomeronasal 2 receptor, h1"/>
    <property type="match status" value="1"/>
</dbReference>
<feature type="transmembrane region" description="Helical" evidence="12">
    <location>
        <begin position="739"/>
        <end position="759"/>
    </location>
</feature>
<dbReference type="AlphaFoldDB" id="A0A670JHF5"/>
<reference evidence="14" key="3">
    <citation type="submission" date="2025-09" db="UniProtKB">
        <authorList>
            <consortium name="Ensembl"/>
        </authorList>
    </citation>
    <scope>IDENTIFICATION</scope>
</reference>
<dbReference type="GO" id="GO:0005886">
    <property type="term" value="C:plasma membrane"/>
    <property type="evidence" value="ECO:0007669"/>
    <property type="project" value="UniProtKB-SubCell"/>
</dbReference>
<feature type="transmembrane region" description="Helical" evidence="12">
    <location>
        <begin position="557"/>
        <end position="580"/>
    </location>
</feature>
<dbReference type="GO" id="GO:0004930">
    <property type="term" value="F:G protein-coupled receptor activity"/>
    <property type="evidence" value="ECO:0007669"/>
    <property type="project" value="UniProtKB-KW"/>
</dbReference>
<comment type="similarity">
    <text evidence="2">Belongs to the G-protein coupled receptor 3 family.</text>
</comment>
<keyword evidence="10" id="KW-0325">Glycoprotein</keyword>
<feature type="domain" description="G-protein coupled receptors family 3 profile" evidence="13">
    <location>
        <begin position="557"/>
        <end position="809"/>
    </location>
</feature>
<reference evidence="14 15" key="1">
    <citation type="journal article" date="2019" name="Proc. Natl. Acad. Sci. U.S.A.">
        <title>Regulatory changes in pterin and carotenoid genes underlie balanced color polymorphisms in the wall lizard.</title>
        <authorList>
            <person name="Andrade P."/>
            <person name="Pinho C."/>
            <person name="Perez I de Lanuza G."/>
            <person name="Afonso S."/>
            <person name="Brejcha J."/>
            <person name="Rubin C.J."/>
            <person name="Wallerman O."/>
            <person name="Pereira P."/>
            <person name="Sabatino S.J."/>
            <person name="Bellati A."/>
            <person name="Pellitteri-Rosa D."/>
            <person name="Bosakova Z."/>
            <person name="Bunikis I."/>
            <person name="Carretero M.A."/>
            <person name="Feiner N."/>
            <person name="Marsik P."/>
            <person name="Pauperio F."/>
            <person name="Salvi D."/>
            <person name="Soler L."/>
            <person name="While G.M."/>
            <person name="Uller T."/>
            <person name="Font E."/>
            <person name="Andersson L."/>
            <person name="Carneiro M."/>
        </authorList>
    </citation>
    <scope>NUCLEOTIDE SEQUENCE</scope>
</reference>
<evidence type="ECO:0000256" key="11">
    <source>
        <dbReference type="ARBA" id="ARBA00023224"/>
    </source>
</evidence>
<evidence type="ECO:0000256" key="8">
    <source>
        <dbReference type="ARBA" id="ARBA00023136"/>
    </source>
</evidence>
<dbReference type="InterPro" id="IPR028082">
    <property type="entry name" value="Peripla_BP_I"/>
</dbReference>
<protein>
    <recommendedName>
        <fullName evidence="13">G-protein coupled receptors family 3 profile domain-containing protein</fullName>
    </recommendedName>
</protein>
<dbReference type="InterPro" id="IPR038550">
    <property type="entry name" value="GPCR_3_9-Cys_sf"/>
</dbReference>
<dbReference type="PROSITE" id="PS50259">
    <property type="entry name" value="G_PROTEIN_RECEP_F3_4"/>
    <property type="match status" value="1"/>
</dbReference>
<organism evidence="14 15">
    <name type="scientific">Podarcis muralis</name>
    <name type="common">Wall lizard</name>
    <name type="synonym">Lacerta muralis</name>
    <dbReference type="NCBI Taxonomy" id="64176"/>
    <lineage>
        <taxon>Eukaryota</taxon>
        <taxon>Metazoa</taxon>
        <taxon>Chordata</taxon>
        <taxon>Craniata</taxon>
        <taxon>Vertebrata</taxon>
        <taxon>Euteleostomi</taxon>
        <taxon>Lepidosauria</taxon>
        <taxon>Squamata</taxon>
        <taxon>Bifurcata</taxon>
        <taxon>Unidentata</taxon>
        <taxon>Episquamata</taxon>
        <taxon>Laterata</taxon>
        <taxon>Lacertibaenia</taxon>
        <taxon>Lacertidae</taxon>
        <taxon>Podarcis</taxon>
    </lineage>
</organism>
<feature type="transmembrane region" description="Helical" evidence="12">
    <location>
        <begin position="765"/>
        <end position="787"/>
    </location>
</feature>
<dbReference type="Gene3D" id="3.40.50.2300">
    <property type="match status" value="2"/>
</dbReference>
<evidence type="ECO:0000313" key="15">
    <source>
        <dbReference type="Proteomes" id="UP000472272"/>
    </source>
</evidence>
<feature type="transmembrane region" description="Helical" evidence="12">
    <location>
        <begin position="672"/>
        <end position="694"/>
    </location>
</feature>
<dbReference type="OMA" id="FEMSMIS"/>
<dbReference type="GeneTree" id="ENSGT00950000182788"/>
<feature type="transmembrane region" description="Helical" evidence="12">
    <location>
        <begin position="627"/>
        <end position="651"/>
    </location>
</feature>
<accession>A0A670JHF5</accession>
<evidence type="ECO:0000256" key="3">
    <source>
        <dbReference type="ARBA" id="ARBA00022475"/>
    </source>
</evidence>
<dbReference type="PANTHER" id="PTHR24061:SF599">
    <property type="entry name" value="G-PROTEIN COUPLED RECEPTORS FAMILY 3 PROFILE DOMAIN-CONTAINING PROTEIN"/>
    <property type="match status" value="1"/>
</dbReference>
<feature type="transmembrane region" description="Helical" evidence="12">
    <location>
        <begin position="714"/>
        <end position="732"/>
    </location>
</feature>
<dbReference type="FunFam" id="3.40.50.2300:FF:000024">
    <property type="entry name" value="Vomeronasal 2, receptor 73"/>
    <property type="match status" value="1"/>
</dbReference>
<keyword evidence="4 12" id="KW-0812">Transmembrane</keyword>
<dbReference type="Pfam" id="PF01094">
    <property type="entry name" value="ANF_receptor"/>
    <property type="match status" value="1"/>
</dbReference>
<dbReference type="InterPro" id="IPR017978">
    <property type="entry name" value="GPCR_3_C"/>
</dbReference>
<feature type="transmembrane region" description="Helical" evidence="12">
    <location>
        <begin position="592"/>
        <end position="615"/>
    </location>
</feature>
<dbReference type="InterPro" id="IPR004073">
    <property type="entry name" value="GPCR_3_vmron_rcpt_2"/>
</dbReference>
<evidence type="ECO:0000313" key="14">
    <source>
        <dbReference type="Ensembl" id="ENSPMRP00000023054.1"/>
    </source>
</evidence>
<evidence type="ECO:0000259" key="13">
    <source>
        <dbReference type="PROSITE" id="PS50259"/>
    </source>
</evidence>
<reference evidence="14" key="2">
    <citation type="submission" date="2025-08" db="UniProtKB">
        <authorList>
            <consortium name="Ensembl"/>
        </authorList>
    </citation>
    <scope>IDENTIFICATION</scope>
</reference>
<dbReference type="PANTHER" id="PTHR24061">
    <property type="entry name" value="CALCIUM-SENSING RECEPTOR-RELATED"/>
    <property type="match status" value="1"/>
</dbReference>
<dbReference type="InterPro" id="IPR011500">
    <property type="entry name" value="GPCR_3_9-Cys_dom"/>
</dbReference>
<keyword evidence="7" id="KW-0297">G-protein coupled receptor</keyword>
<keyword evidence="9" id="KW-0675">Receptor</keyword>
<evidence type="ECO:0000256" key="9">
    <source>
        <dbReference type="ARBA" id="ARBA00023170"/>
    </source>
</evidence>
<keyword evidence="8 12" id="KW-0472">Membrane</keyword>
<keyword evidence="5" id="KW-0732">Signal</keyword>
<evidence type="ECO:0000256" key="5">
    <source>
        <dbReference type="ARBA" id="ARBA00022729"/>
    </source>
</evidence>
<dbReference type="PRINTS" id="PR01535">
    <property type="entry name" value="VOMERONASL2R"/>
</dbReference>
<dbReference type="Proteomes" id="UP000472272">
    <property type="component" value="Chromosome 13"/>
</dbReference>
<dbReference type="PRINTS" id="PR00248">
    <property type="entry name" value="GPCRMGR"/>
</dbReference>
<evidence type="ECO:0000256" key="10">
    <source>
        <dbReference type="ARBA" id="ARBA00023180"/>
    </source>
</evidence>
<dbReference type="Ensembl" id="ENSPMRT00000024488.1">
    <property type="protein sequence ID" value="ENSPMRP00000023054.1"/>
    <property type="gene ID" value="ENSPMRG00000014965.1"/>
</dbReference>
<dbReference type="InterPro" id="IPR000068">
    <property type="entry name" value="GPCR_3_Ca_sens_rcpt-rel"/>
</dbReference>
<dbReference type="Pfam" id="PF00003">
    <property type="entry name" value="7tm_3"/>
    <property type="match status" value="1"/>
</dbReference>
<comment type="subcellular location">
    <subcellularLocation>
        <location evidence="1">Cell membrane</location>
        <topology evidence="1">Multi-pass membrane protein</topology>
    </subcellularLocation>
</comment>
<proteinExistence type="inferred from homology"/>
<dbReference type="Gene3D" id="2.10.50.30">
    <property type="entry name" value="GPCR, family 3, nine cysteines domain"/>
    <property type="match status" value="1"/>
</dbReference>
<evidence type="ECO:0000256" key="12">
    <source>
        <dbReference type="SAM" id="Phobius"/>
    </source>
</evidence>
<sequence>KCHPTHGSNVLYFILCLKIPLTFHFYCAGGSLAVTKYYQHVLALVFAVKEINENPRILPNVTLGFRIYDSYFNEKMTYQSTLNLLFKVKTVAPNYRCDIPNNVIAVIGGLGSETSLYMATILSTYKIPQLSYYLFGPQNMKIQFPFIYRMVPNEGNQYHGTVQLLLHFQWTWVGIITSDNDEGEIFVQTLVPILSQNGICLAFTETMQSQTDFSKLLDDDQNTGNMAHLVNNPRAKAVIVYAATAPVLHMISLLYHIQTVNMAGSSLGRVWILTAEWDFPALQFHRSWSIEVFQGALSFAVHSNPIHKFPKFLQSLNPYSPKGDSFIRDFWQQAFVCLLSDSHVSEENSGGCTGQEKLESLPGAVFEMSMISQSYSIYNAVCVLAHALHAMYSLNLKRREVELLSNPQPCLSLRPYKNCAGDQVSLDEKGELESGFDIMNWLTFPNRSFLRVKVGRIDPWASREFTVNEEIITWHNVFNQVLPFSMCNNMCQPGSVRKKKEGEPFCCYDCEPCPEGKISNPKEMDNCIKCPEDQYPNEDQDGCLPKILHFLSYDEKLSITLAFMALTFSVTTALVLKIFIKYQKTPIVKANNCGLTFTLLIALLLCFLCSLLFFGRPQTVTCLLRQTAFGIIFTVAVSCVLAKTITVILAFMATRPGSRMRNWVGKRLAPSIVFSCSLTQGALCTVWLLTAPPFPHLDMDSLAEEIVVECNEGSVLMFYSVLGYLGFLALNHTFNEAKFITFSMLVFCSVWVSFVPTYLSAKGKYMVAVEIFSILASSAGLLGCIFAPKCYIILLRPELNSKEHLTRRK</sequence>
<keyword evidence="11" id="KW-0807">Transducer</keyword>
<keyword evidence="3" id="KW-1003">Cell membrane</keyword>
<dbReference type="InterPro" id="IPR001828">
    <property type="entry name" value="ANF_lig-bd_rcpt"/>
</dbReference>
<dbReference type="SUPFAM" id="SSF53822">
    <property type="entry name" value="Periplasmic binding protein-like I"/>
    <property type="match status" value="1"/>
</dbReference>
<dbReference type="CDD" id="cd15283">
    <property type="entry name" value="7tmC_V2R_pheromone"/>
    <property type="match status" value="1"/>
</dbReference>
<evidence type="ECO:0000256" key="2">
    <source>
        <dbReference type="ARBA" id="ARBA00007242"/>
    </source>
</evidence>
<evidence type="ECO:0000256" key="7">
    <source>
        <dbReference type="ARBA" id="ARBA00023040"/>
    </source>
</evidence>
<name>A0A670JHF5_PODMU</name>
<evidence type="ECO:0000256" key="6">
    <source>
        <dbReference type="ARBA" id="ARBA00022989"/>
    </source>
</evidence>
<evidence type="ECO:0000256" key="1">
    <source>
        <dbReference type="ARBA" id="ARBA00004651"/>
    </source>
</evidence>
<dbReference type="InterPro" id="IPR000337">
    <property type="entry name" value="GPCR_3"/>
</dbReference>
<dbReference type="InterPro" id="IPR017979">
    <property type="entry name" value="GPCR_3_CS"/>
</dbReference>
<dbReference type="Pfam" id="PF07562">
    <property type="entry name" value="NCD3G"/>
    <property type="match status" value="1"/>
</dbReference>
<keyword evidence="6 12" id="KW-1133">Transmembrane helix</keyword>
<dbReference type="PROSITE" id="PS00981">
    <property type="entry name" value="G_PROTEIN_RECEP_F3_3"/>
    <property type="match status" value="1"/>
</dbReference>
<keyword evidence="15" id="KW-1185">Reference proteome</keyword>